<name>A0A7K9YVE5_9GALL</name>
<dbReference type="Gene3D" id="1.25.40.20">
    <property type="entry name" value="Ankyrin repeat-containing domain"/>
    <property type="match status" value="1"/>
</dbReference>
<dbReference type="Gene3D" id="1.10.150.50">
    <property type="entry name" value="Transcription Factor, Ets-1"/>
    <property type="match status" value="1"/>
</dbReference>
<keyword evidence="2" id="KW-0677">Repeat</keyword>
<keyword evidence="9" id="KW-1185">Reference proteome</keyword>
<keyword evidence="4" id="KW-0966">Cell projection</keyword>
<dbReference type="InterPro" id="IPR037601">
    <property type="entry name" value="ANKS4B_SAM"/>
</dbReference>
<evidence type="ECO:0000259" key="7">
    <source>
        <dbReference type="SMART" id="SM00454"/>
    </source>
</evidence>
<evidence type="ECO:0000256" key="5">
    <source>
        <dbReference type="PROSITE-ProRule" id="PRU00023"/>
    </source>
</evidence>
<dbReference type="Proteomes" id="UP000522663">
    <property type="component" value="Unassembled WGS sequence"/>
</dbReference>
<organism evidence="8 9">
    <name type="scientific">Odontophorus gujanensis</name>
    <name type="common">marbled wood quail</name>
    <dbReference type="NCBI Taxonomy" id="886794"/>
    <lineage>
        <taxon>Eukaryota</taxon>
        <taxon>Metazoa</taxon>
        <taxon>Chordata</taxon>
        <taxon>Craniata</taxon>
        <taxon>Vertebrata</taxon>
        <taxon>Euteleostomi</taxon>
        <taxon>Archelosauria</taxon>
        <taxon>Archosauria</taxon>
        <taxon>Dinosauria</taxon>
        <taxon>Saurischia</taxon>
        <taxon>Theropoda</taxon>
        <taxon>Coelurosauria</taxon>
        <taxon>Aves</taxon>
        <taxon>Neognathae</taxon>
        <taxon>Galloanserae</taxon>
        <taxon>Galliformes</taxon>
        <taxon>Odontophoridae</taxon>
        <taxon>Odontophorus</taxon>
    </lineage>
</organism>
<dbReference type="FunFam" id="1.25.40.20:FF:000074">
    <property type="entry name" value="Usher syndrome type-1G protein isoform X1"/>
    <property type="match status" value="1"/>
</dbReference>
<dbReference type="SMART" id="SM00248">
    <property type="entry name" value="ANK"/>
    <property type="match status" value="3"/>
</dbReference>
<dbReference type="PROSITE" id="PS50297">
    <property type="entry name" value="ANK_REP_REGION"/>
    <property type="match status" value="1"/>
</dbReference>
<evidence type="ECO:0000256" key="3">
    <source>
        <dbReference type="ARBA" id="ARBA00023043"/>
    </source>
</evidence>
<feature type="region of interest" description="Disordered" evidence="6">
    <location>
        <begin position="152"/>
        <end position="185"/>
    </location>
</feature>
<protein>
    <submittedName>
        <fullName evidence="8">ANS4B protein</fullName>
    </submittedName>
</protein>
<evidence type="ECO:0000313" key="8">
    <source>
        <dbReference type="EMBL" id="NXJ13337.1"/>
    </source>
</evidence>
<dbReference type="InterPro" id="IPR013761">
    <property type="entry name" value="SAM/pointed_sf"/>
</dbReference>
<feature type="non-terminal residue" evidence="8">
    <location>
        <position position="404"/>
    </location>
</feature>
<dbReference type="SUPFAM" id="SSF48403">
    <property type="entry name" value="Ankyrin repeat"/>
    <property type="match status" value="1"/>
</dbReference>
<feature type="compositionally biased region" description="Polar residues" evidence="6">
    <location>
        <begin position="213"/>
        <end position="227"/>
    </location>
</feature>
<feature type="compositionally biased region" description="Basic and acidic residues" evidence="6">
    <location>
        <begin position="152"/>
        <end position="170"/>
    </location>
</feature>
<dbReference type="InterPro" id="IPR036770">
    <property type="entry name" value="Ankyrin_rpt-contain_sf"/>
</dbReference>
<evidence type="ECO:0000313" key="9">
    <source>
        <dbReference type="Proteomes" id="UP000522663"/>
    </source>
</evidence>
<dbReference type="PANTHER" id="PTHR24161">
    <property type="entry name" value="ANK_REP_REGION DOMAIN-CONTAINING PROTEIN-RELATED"/>
    <property type="match status" value="1"/>
</dbReference>
<comment type="caution">
    <text evidence="8">The sequence shown here is derived from an EMBL/GenBank/DDBJ whole genome shotgun (WGS) entry which is preliminary data.</text>
</comment>
<dbReference type="EMBL" id="VXAB01010773">
    <property type="protein sequence ID" value="NXJ13337.1"/>
    <property type="molecule type" value="Genomic_DNA"/>
</dbReference>
<keyword evidence="3 5" id="KW-0040">ANK repeat</keyword>
<dbReference type="InterPro" id="IPR002110">
    <property type="entry name" value="Ankyrin_rpt"/>
</dbReference>
<dbReference type="PROSITE" id="PS50088">
    <property type="entry name" value="ANK_REPEAT"/>
    <property type="match status" value="2"/>
</dbReference>
<dbReference type="PANTHER" id="PTHR24161:SF20">
    <property type="entry name" value="ANKYRIN REPEAT AND SAM DOMAIN-CONTAINING PROTEIN 4B"/>
    <property type="match status" value="1"/>
</dbReference>
<gene>
    <name evidence="8" type="primary">Anks4b</name>
    <name evidence="8" type="ORF">ODOGUJ_R08507</name>
</gene>
<feature type="non-terminal residue" evidence="8">
    <location>
        <position position="1"/>
    </location>
</feature>
<evidence type="ECO:0000256" key="4">
    <source>
        <dbReference type="ARBA" id="ARBA00023273"/>
    </source>
</evidence>
<dbReference type="CDD" id="cd09587">
    <property type="entry name" value="SAM_HARP"/>
    <property type="match status" value="1"/>
</dbReference>
<feature type="region of interest" description="Disordered" evidence="6">
    <location>
        <begin position="209"/>
        <end position="233"/>
    </location>
</feature>
<dbReference type="GO" id="GO:1904970">
    <property type="term" value="P:brush border assembly"/>
    <property type="evidence" value="ECO:0007669"/>
    <property type="project" value="InterPro"/>
</dbReference>
<dbReference type="OrthoDB" id="76949at2759"/>
<comment type="subcellular location">
    <subcellularLocation>
        <location evidence="1">Cell projection</location>
    </subcellularLocation>
</comment>
<dbReference type="InterPro" id="IPR001660">
    <property type="entry name" value="SAM"/>
</dbReference>
<dbReference type="AlphaFoldDB" id="A0A7K9YVE5"/>
<proteinExistence type="predicted"/>
<evidence type="ECO:0000256" key="1">
    <source>
        <dbReference type="ARBA" id="ARBA00004316"/>
    </source>
</evidence>
<feature type="domain" description="SAM" evidence="7">
    <location>
        <begin position="329"/>
        <end position="392"/>
    </location>
</feature>
<reference evidence="8 9" key="1">
    <citation type="submission" date="2019-09" db="EMBL/GenBank/DDBJ databases">
        <title>Bird 10,000 Genomes (B10K) Project - Family phase.</title>
        <authorList>
            <person name="Zhang G."/>
        </authorList>
    </citation>
    <scope>NUCLEOTIDE SEQUENCE [LARGE SCALE GENOMIC DNA]</scope>
    <source>
        <strain evidence="8">B10K-DU-001-53</strain>
        <tissue evidence="8">Muscle</tissue>
    </source>
</reference>
<dbReference type="Pfam" id="PF12796">
    <property type="entry name" value="Ank_2"/>
    <property type="match status" value="1"/>
</dbReference>
<dbReference type="SUPFAM" id="SSF47769">
    <property type="entry name" value="SAM/Pointed domain"/>
    <property type="match status" value="1"/>
</dbReference>
<evidence type="ECO:0000256" key="2">
    <source>
        <dbReference type="ARBA" id="ARBA00022737"/>
    </source>
</evidence>
<sequence length="404" mass="44767">MSSRYHRAAADGNLDLLKEATRKDLNASDEDGMTPTLLAAYHGRLEALEIICRRGGDPDKCDIWGNTPLHHAACNGYIHCVSFLVNFGANIFALDNELRTALDVAASRDRHECVRLLDKAATEQNVANPRKVSKQKAQAQRNVEKQIKECERRQEKHQHEMNRSYMKEKVGSVSSSSRGTHSRVKVPTLFTSNATAPFSKNLKDTFKLKAKRTSGSARSQEQHSNGQADGGDRASVMHLFDEKEEDDVPTDDSQLSIFTRPGLGKIVFGRNLAADIDPGTVSSEKESISFKMSSELFQNESAEGSVEGDAGSGAAVPWQDEELLWDDEEAESTPLEVFLASQMLDEFLPVFMREKMDLDALMLCSDEDLQSIQVELGPRKKVLNAVSKRKQAFQNPGTTTDTCL</sequence>
<accession>A0A7K9YVE5</accession>
<evidence type="ECO:0000256" key="6">
    <source>
        <dbReference type="SAM" id="MobiDB-lite"/>
    </source>
</evidence>
<feature type="repeat" description="ANK" evidence="5">
    <location>
        <begin position="64"/>
        <end position="96"/>
    </location>
</feature>
<dbReference type="SMART" id="SM00454">
    <property type="entry name" value="SAM"/>
    <property type="match status" value="1"/>
</dbReference>
<dbReference type="FunFam" id="1.10.150.50:FF:000034">
    <property type="entry name" value="ankyrin repeat and SAM domain-containing protein 4B"/>
    <property type="match status" value="1"/>
</dbReference>
<dbReference type="GO" id="GO:0120025">
    <property type="term" value="C:plasma membrane bounded cell projection"/>
    <property type="evidence" value="ECO:0007669"/>
    <property type="project" value="UniProtKB-ARBA"/>
</dbReference>
<feature type="repeat" description="ANK" evidence="5">
    <location>
        <begin position="31"/>
        <end position="63"/>
    </location>
</feature>
<dbReference type="CDD" id="cd21764">
    <property type="entry name" value="CEN_USH1G_ANKS4B"/>
    <property type="match status" value="1"/>
</dbReference>
<dbReference type="Pfam" id="PF00536">
    <property type="entry name" value="SAM_1"/>
    <property type="match status" value="1"/>
</dbReference>